<evidence type="ECO:0000313" key="3">
    <source>
        <dbReference type="Proteomes" id="UP000233517"/>
    </source>
</evidence>
<sequence>MNWSVFYLVALLNTLFCLSQYLAEQLDKKRGNLPSRKSIISSSKQKFLYWEDFYTQTYGDLFGLVWITNGFIHLAIKGEITNLEWVIFIAFSIILATIFAWMNLRPSHKPDWGYPQKGKISLGGISHLPYFGILSGMALICFINIISGDLRGAPLWATLAGGLFYIIMTVADIKSGNFDEFKTV</sequence>
<feature type="transmembrane region" description="Helical" evidence="1">
    <location>
        <begin position="125"/>
        <end position="147"/>
    </location>
</feature>
<dbReference type="Proteomes" id="UP000233517">
    <property type="component" value="Unassembled WGS sequence"/>
</dbReference>
<name>A0A2N2EAN8_9BACT</name>
<dbReference type="EMBL" id="PHAI01000001">
    <property type="protein sequence ID" value="PKM91803.1"/>
    <property type="molecule type" value="Genomic_DNA"/>
</dbReference>
<evidence type="ECO:0000313" key="2">
    <source>
        <dbReference type="EMBL" id="PKM91803.1"/>
    </source>
</evidence>
<feature type="transmembrane region" description="Helical" evidence="1">
    <location>
        <begin position="6"/>
        <end position="23"/>
    </location>
</feature>
<dbReference type="AlphaFoldDB" id="A0A2N2EAN8"/>
<comment type="caution">
    <text evidence="2">The sequence shown here is derived from an EMBL/GenBank/DDBJ whole genome shotgun (WGS) entry which is preliminary data.</text>
</comment>
<accession>A0A2N2EAN8</accession>
<proteinExistence type="predicted"/>
<feature type="transmembrane region" description="Helical" evidence="1">
    <location>
        <begin position="58"/>
        <end position="76"/>
    </location>
</feature>
<keyword evidence="1" id="KW-0472">Membrane</keyword>
<keyword evidence="1" id="KW-1133">Transmembrane helix</keyword>
<protein>
    <submittedName>
        <fullName evidence="2">Uncharacterized protein</fullName>
    </submittedName>
</protein>
<evidence type="ECO:0000256" key="1">
    <source>
        <dbReference type="SAM" id="Phobius"/>
    </source>
</evidence>
<feature type="transmembrane region" description="Helical" evidence="1">
    <location>
        <begin position="82"/>
        <end position="104"/>
    </location>
</feature>
<feature type="transmembrane region" description="Helical" evidence="1">
    <location>
        <begin position="153"/>
        <end position="173"/>
    </location>
</feature>
<reference evidence="2 3" key="1">
    <citation type="journal article" date="2017" name="ISME J.">
        <title>Potential for microbial H2 and metal transformations associated with novel bacteria and archaea in deep terrestrial subsurface sediments.</title>
        <authorList>
            <person name="Hernsdorf A.W."/>
            <person name="Amano Y."/>
            <person name="Miyakawa K."/>
            <person name="Ise K."/>
            <person name="Suzuki Y."/>
            <person name="Anantharaman K."/>
            <person name="Probst A."/>
            <person name="Burstein D."/>
            <person name="Thomas B.C."/>
            <person name="Banfield J.F."/>
        </authorList>
    </citation>
    <scope>NUCLEOTIDE SEQUENCE [LARGE SCALE GENOMIC DNA]</scope>
    <source>
        <strain evidence="2">HGW-Falkowbacteria-1</strain>
    </source>
</reference>
<organism evidence="2 3">
    <name type="scientific">Candidatus Falkowbacteria bacterium HGW-Falkowbacteria-1</name>
    <dbReference type="NCBI Taxonomy" id="2013768"/>
    <lineage>
        <taxon>Bacteria</taxon>
        <taxon>Candidatus Falkowiibacteriota</taxon>
    </lineage>
</organism>
<keyword evidence="1" id="KW-0812">Transmembrane</keyword>
<gene>
    <name evidence="2" type="ORF">CVU82_01180</name>
</gene>